<sequence>MAYQGYGDQQGFGSQQSYGVQKGLGGGYGGQQGLGGGQKGYGGQQGLGLSGGQQGFGGQQGLGGGQQQGLAGQGQQWGRIGAEYGERQIAPAFVQAQYSASVSPQHPKREIPYTNEENEMSDYFSTPVKRERRSINYINQTPTKLHAHPPGWERITQATKVYRRAFKRMDFDEIATAAH</sequence>
<name>A0AC35G0R8_9BILA</name>
<accession>A0AC35G0R8</accession>
<proteinExistence type="predicted"/>
<dbReference type="Proteomes" id="UP000887580">
    <property type="component" value="Unplaced"/>
</dbReference>
<reference evidence="2" key="1">
    <citation type="submission" date="2022-11" db="UniProtKB">
        <authorList>
            <consortium name="WormBaseParasite"/>
        </authorList>
    </citation>
    <scope>IDENTIFICATION</scope>
</reference>
<dbReference type="WBParaSite" id="PS1159_v2.g22860.t1">
    <property type="protein sequence ID" value="PS1159_v2.g22860.t1"/>
    <property type="gene ID" value="PS1159_v2.g22860"/>
</dbReference>
<organism evidence="1 2">
    <name type="scientific">Panagrolaimus sp. PS1159</name>
    <dbReference type="NCBI Taxonomy" id="55785"/>
    <lineage>
        <taxon>Eukaryota</taxon>
        <taxon>Metazoa</taxon>
        <taxon>Ecdysozoa</taxon>
        <taxon>Nematoda</taxon>
        <taxon>Chromadorea</taxon>
        <taxon>Rhabditida</taxon>
        <taxon>Tylenchina</taxon>
        <taxon>Panagrolaimomorpha</taxon>
        <taxon>Panagrolaimoidea</taxon>
        <taxon>Panagrolaimidae</taxon>
        <taxon>Panagrolaimus</taxon>
    </lineage>
</organism>
<evidence type="ECO:0000313" key="1">
    <source>
        <dbReference type="Proteomes" id="UP000887580"/>
    </source>
</evidence>
<evidence type="ECO:0000313" key="2">
    <source>
        <dbReference type="WBParaSite" id="PS1159_v2.g22860.t1"/>
    </source>
</evidence>
<protein>
    <submittedName>
        <fullName evidence="2">Uncharacterized protein</fullName>
    </submittedName>
</protein>